<dbReference type="InterPro" id="IPR051447">
    <property type="entry name" value="Lipoprotein-release_system"/>
</dbReference>
<evidence type="ECO:0000256" key="7">
    <source>
        <dbReference type="SAM" id="Phobius"/>
    </source>
</evidence>
<sequence length="404" mass="44899">MNVSYFIARRYLLSKNTLSIISIMSMICMLVVALVTMAMVVILSAFNGIDTLIDERYSYFDADISILPLTDKVIKADSINCASIESIVGVKSCSRVIEERVFAQYDGKQRIVKLKGVEPGFLIEAGMDSMVIDGVASLEIENTAAALIGVGVKYDLNLRMFEQIFNPLQLSAVIRGMNLRQNMESALNRRSIPVAGIFSINIDFDSDYVIVPFNYASDLLRYNNEYSTLELRLLPNANADKVQDELQALLGANYRVETRQQKNGLVYKTNRTEKWATFLIMGFIMLIATFNIIAALTLLINEKRNDIGILSGMGASTGLIKQIFFIEGALINLVGASFGIGLGFLFVYLQRNYGLIRLEGGLVEYYPVEINSPDLLAIFALVLVCGLISSLVPVQVFTRRYSNV</sequence>
<keyword evidence="3" id="KW-1003">Cell membrane</keyword>
<dbReference type="InterPro" id="IPR003838">
    <property type="entry name" value="ABC3_permease_C"/>
</dbReference>
<keyword evidence="11" id="KW-1185">Reference proteome</keyword>
<accession>A0A7K3WS25</accession>
<evidence type="ECO:0000313" key="11">
    <source>
        <dbReference type="Proteomes" id="UP000486602"/>
    </source>
</evidence>
<dbReference type="RefSeq" id="WP_163285253.1">
    <property type="nucleotide sequence ID" value="NZ_JAAGVY010000016.1"/>
</dbReference>
<dbReference type="PANTHER" id="PTHR30489">
    <property type="entry name" value="LIPOPROTEIN-RELEASING SYSTEM TRANSMEMBRANE PROTEIN LOLE"/>
    <property type="match status" value="1"/>
</dbReference>
<dbReference type="EMBL" id="JAAGVY010000016">
    <property type="protein sequence ID" value="NEN23861.1"/>
    <property type="molecule type" value="Genomic_DNA"/>
</dbReference>
<comment type="subcellular location">
    <subcellularLocation>
        <location evidence="1">Cell membrane</location>
        <topology evidence="1">Multi-pass membrane protein</topology>
    </subcellularLocation>
</comment>
<feature type="domain" description="MacB-like periplasmic core" evidence="9">
    <location>
        <begin position="25"/>
        <end position="249"/>
    </location>
</feature>
<dbReference type="GO" id="GO:0044874">
    <property type="term" value="P:lipoprotein localization to outer membrane"/>
    <property type="evidence" value="ECO:0007669"/>
    <property type="project" value="TreeGrafter"/>
</dbReference>
<evidence type="ECO:0000256" key="5">
    <source>
        <dbReference type="ARBA" id="ARBA00022989"/>
    </source>
</evidence>
<gene>
    <name evidence="10" type="ORF">G3O08_10150</name>
</gene>
<organism evidence="10 11">
    <name type="scientific">Cryomorpha ignava</name>
    <dbReference type="NCBI Taxonomy" id="101383"/>
    <lineage>
        <taxon>Bacteria</taxon>
        <taxon>Pseudomonadati</taxon>
        <taxon>Bacteroidota</taxon>
        <taxon>Flavobacteriia</taxon>
        <taxon>Flavobacteriales</taxon>
        <taxon>Cryomorphaceae</taxon>
        <taxon>Cryomorpha</taxon>
    </lineage>
</organism>
<comment type="similarity">
    <text evidence="2">Belongs to the ABC-4 integral membrane protein family. LolC/E subfamily.</text>
</comment>
<reference evidence="10 11" key="1">
    <citation type="submission" date="2020-02" db="EMBL/GenBank/DDBJ databases">
        <title>Out from the shadows clarifying the taxonomy of the family Cryomorphaceae and related taxa by utilizing the GTDB taxonomic framework.</title>
        <authorList>
            <person name="Bowman J.P."/>
        </authorList>
    </citation>
    <scope>NUCLEOTIDE SEQUENCE [LARGE SCALE GENOMIC DNA]</scope>
    <source>
        <strain evidence="10 11">QSSC 1-22</strain>
    </source>
</reference>
<evidence type="ECO:0000256" key="2">
    <source>
        <dbReference type="ARBA" id="ARBA00005236"/>
    </source>
</evidence>
<feature type="transmembrane region" description="Helical" evidence="7">
    <location>
        <begin position="20"/>
        <end position="46"/>
    </location>
</feature>
<comment type="caution">
    <text evidence="10">The sequence shown here is derived from an EMBL/GenBank/DDBJ whole genome shotgun (WGS) entry which is preliminary data.</text>
</comment>
<dbReference type="Pfam" id="PF12704">
    <property type="entry name" value="MacB_PCD"/>
    <property type="match status" value="1"/>
</dbReference>
<feature type="transmembrane region" description="Helical" evidence="7">
    <location>
        <begin position="275"/>
        <end position="301"/>
    </location>
</feature>
<dbReference type="Pfam" id="PF02687">
    <property type="entry name" value="FtsX"/>
    <property type="match status" value="1"/>
</dbReference>
<dbReference type="PANTHER" id="PTHR30489:SF0">
    <property type="entry name" value="LIPOPROTEIN-RELEASING SYSTEM TRANSMEMBRANE PROTEIN LOLE"/>
    <property type="match status" value="1"/>
</dbReference>
<evidence type="ECO:0000256" key="6">
    <source>
        <dbReference type="ARBA" id="ARBA00023136"/>
    </source>
</evidence>
<keyword evidence="6 7" id="KW-0472">Membrane</keyword>
<evidence type="ECO:0000259" key="9">
    <source>
        <dbReference type="Pfam" id="PF12704"/>
    </source>
</evidence>
<evidence type="ECO:0000313" key="10">
    <source>
        <dbReference type="EMBL" id="NEN23861.1"/>
    </source>
</evidence>
<feature type="domain" description="ABC3 transporter permease C-terminal" evidence="8">
    <location>
        <begin position="279"/>
        <end position="398"/>
    </location>
</feature>
<feature type="transmembrane region" description="Helical" evidence="7">
    <location>
        <begin position="375"/>
        <end position="397"/>
    </location>
</feature>
<protein>
    <submittedName>
        <fullName evidence="10">ABC transporter permease</fullName>
    </submittedName>
</protein>
<evidence type="ECO:0000256" key="3">
    <source>
        <dbReference type="ARBA" id="ARBA00022475"/>
    </source>
</evidence>
<feature type="transmembrane region" description="Helical" evidence="7">
    <location>
        <begin position="322"/>
        <end position="349"/>
    </location>
</feature>
<dbReference type="InterPro" id="IPR025857">
    <property type="entry name" value="MacB_PCD"/>
</dbReference>
<dbReference type="AlphaFoldDB" id="A0A7K3WS25"/>
<evidence type="ECO:0000256" key="1">
    <source>
        <dbReference type="ARBA" id="ARBA00004651"/>
    </source>
</evidence>
<name>A0A7K3WS25_9FLAO</name>
<proteinExistence type="inferred from homology"/>
<evidence type="ECO:0000256" key="4">
    <source>
        <dbReference type="ARBA" id="ARBA00022692"/>
    </source>
</evidence>
<evidence type="ECO:0000259" key="8">
    <source>
        <dbReference type="Pfam" id="PF02687"/>
    </source>
</evidence>
<dbReference type="Proteomes" id="UP000486602">
    <property type="component" value="Unassembled WGS sequence"/>
</dbReference>
<keyword evidence="5 7" id="KW-1133">Transmembrane helix</keyword>
<dbReference type="GO" id="GO:0098797">
    <property type="term" value="C:plasma membrane protein complex"/>
    <property type="evidence" value="ECO:0007669"/>
    <property type="project" value="TreeGrafter"/>
</dbReference>
<keyword evidence="4 7" id="KW-0812">Transmembrane</keyword>